<evidence type="ECO:0000256" key="1">
    <source>
        <dbReference type="SAM" id="MobiDB-lite"/>
    </source>
</evidence>
<feature type="region of interest" description="Disordered" evidence="1">
    <location>
        <begin position="1"/>
        <end position="84"/>
    </location>
</feature>
<sequence length="84" mass="8946">METVWISHPHLDGKVEVPASALAQHQRAGWEQTEAPPPPPLPEPDPGPDDNTTDQTSEAPADAGASALQDASPSRRRTTTRGDE</sequence>
<dbReference type="EMBL" id="JACHJU010000002">
    <property type="protein sequence ID" value="MBB4940755.1"/>
    <property type="molecule type" value="Genomic_DNA"/>
</dbReference>
<dbReference type="Proteomes" id="UP000534286">
    <property type="component" value="Unassembled WGS sequence"/>
</dbReference>
<feature type="compositionally biased region" description="Basic residues" evidence="1">
    <location>
        <begin position="74"/>
        <end position="84"/>
    </location>
</feature>
<accession>A0A7W7WBX4</accession>
<name>A0A7W7WBX4_9ACTN</name>
<feature type="compositionally biased region" description="Pro residues" evidence="1">
    <location>
        <begin position="35"/>
        <end position="45"/>
    </location>
</feature>
<evidence type="ECO:0000313" key="3">
    <source>
        <dbReference type="Proteomes" id="UP000534286"/>
    </source>
</evidence>
<keyword evidence="3" id="KW-1185">Reference proteome</keyword>
<proteinExistence type="predicted"/>
<protein>
    <submittedName>
        <fullName evidence="2">Uncharacterized protein</fullName>
    </submittedName>
</protein>
<gene>
    <name evidence="2" type="ORF">FHR32_005132</name>
</gene>
<dbReference type="RefSeq" id="WP_184756919.1">
    <property type="nucleotide sequence ID" value="NZ_BAABEK010000005.1"/>
</dbReference>
<evidence type="ECO:0000313" key="2">
    <source>
        <dbReference type="EMBL" id="MBB4940755.1"/>
    </source>
</evidence>
<organism evidence="2 3">
    <name type="scientific">Streptosporangium album</name>
    <dbReference type="NCBI Taxonomy" id="47479"/>
    <lineage>
        <taxon>Bacteria</taxon>
        <taxon>Bacillati</taxon>
        <taxon>Actinomycetota</taxon>
        <taxon>Actinomycetes</taxon>
        <taxon>Streptosporangiales</taxon>
        <taxon>Streptosporangiaceae</taxon>
        <taxon>Streptosporangium</taxon>
    </lineage>
</organism>
<reference evidence="2 3" key="1">
    <citation type="submission" date="2020-08" db="EMBL/GenBank/DDBJ databases">
        <title>Sequencing the genomes of 1000 actinobacteria strains.</title>
        <authorList>
            <person name="Klenk H.-P."/>
        </authorList>
    </citation>
    <scope>NUCLEOTIDE SEQUENCE [LARGE SCALE GENOMIC DNA]</scope>
    <source>
        <strain evidence="2 3">DSM 43023</strain>
    </source>
</reference>
<comment type="caution">
    <text evidence="2">The sequence shown here is derived from an EMBL/GenBank/DDBJ whole genome shotgun (WGS) entry which is preliminary data.</text>
</comment>
<dbReference type="AlphaFoldDB" id="A0A7W7WBX4"/>